<protein>
    <recommendedName>
        <fullName evidence="3">DUF2946 domain-containing protein</fullName>
    </recommendedName>
</protein>
<reference evidence="1 2" key="1">
    <citation type="submission" date="2017-12" db="EMBL/GenBank/DDBJ databases">
        <title>Anaerobic carbon monoxide metabolism by Pleomorphomonas carboxyditropha sp. nov., a new mesophilic hydrogenogenic carboxidotroph.</title>
        <authorList>
            <person name="Esquivel-Elizondo S."/>
            <person name="Krajmalnik-Brown R."/>
        </authorList>
    </citation>
    <scope>NUCLEOTIDE SEQUENCE [LARGE SCALE GENOMIC DNA]</scope>
    <source>
        <strain evidence="1 2">R5-392</strain>
    </source>
</reference>
<evidence type="ECO:0008006" key="3">
    <source>
        <dbReference type="Google" id="ProtNLM"/>
    </source>
</evidence>
<evidence type="ECO:0000313" key="1">
    <source>
        <dbReference type="EMBL" id="PKR90101.1"/>
    </source>
</evidence>
<proteinExistence type="predicted"/>
<comment type="caution">
    <text evidence="1">The sequence shown here is derived from an EMBL/GenBank/DDBJ whole genome shotgun (WGS) entry which is preliminary data.</text>
</comment>
<evidence type="ECO:0000313" key="2">
    <source>
        <dbReference type="Proteomes" id="UP000233491"/>
    </source>
</evidence>
<dbReference type="AlphaFoldDB" id="A0A1I4VGM0"/>
<dbReference type="Proteomes" id="UP000233491">
    <property type="component" value="Unassembled WGS sequence"/>
</dbReference>
<organism evidence="1 2">
    <name type="scientific">Pleomorphomonas diazotrophica</name>
    <dbReference type="NCBI Taxonomy" id="1166257"/>
    <lineage>
        <taxon>Bacteria</taxon>
        <taxon>Pseudomonadati</taxon>
        <taxon>Pseudomonadota</taxon>
        <taxon>Alphaproteobacteria</taxon>
        <taxon>Hyphomicrobiales</taxon>
        <taxon>Pleomorphomonadaceae</taxon>
        <taxon>Pleomorphomonas</taxon>
    </lineage>
</organism>
<dbReference type="EMBL" id="PJNW01000002">
    <property type="protein sequence ID" value="PKR90101.1"/>
    <property type="molecule type" value="Genomic_DNA"/>
</dbReference>
<keyword evidence="2" id="KW-1185">Reference proteome</keyword>
<dbReference type="RefSeq" id="WP_101287198.1">
    <property type="nucleotide sequence ID" value="NZ_FOUQ01000011.1"/>
</dbReference>
<sequence length="114" mass="11690">MRFLAALRLVLVAAALIGLLAGRSIVLPVAAAHAEMAMTADSEHDCCDKDRGVTADKASLGNKCFGLGCPMIAPALLPASPALAQTAELFAAPSGIMGELEGRSPRPLLEPPRA</sequence>
<name>A0A1I4VGM0_9HYPH</name>
<accession>A0A1I4VGM0</accession>
<gene>
    <name evidence="1" type="ORF">CXZ10_01545</name>
</gene>